<protein>
    <submittedName>
        <fullName evidence="2">Uncharacterized protein</fullName>
    </submittedName>
</protein>
<feature type="region of interest" description="Disordered" evidence="1">
    <location>
        <begin position="228"/>
        <end position="267"/>
    </location>
</feature>
<feature type="compositionally biased region" description="Basic and acidic residues" evidence="1">
    <location>
        <begin position="258"/>
        <end position="267"/>
    </location>
</feature>
<feature type="compositionally biased region" description="Low complexity" evidence="1">
    <location>
        <begin position="246"/>
        <end position="257"/>
    </location>
</feature>
<dbReference type="Pfam" id="PF12855">
    <property type="entry name" value="Ecl1"/>
    <property type="match status" value="1"/>
</dbReference>
<feature type="compositionally biased region" description="Basic residues" evidence="1">
    <location>
        <begin position="101"/>
        <end position="111"/>
    </location>
</feature>
<accession>A0A9X0BYG0</accession>
<dbReference type="Proteomes" id="UP001148312">
    <property type="component" value="Unassembled WGS sequence"/>
</dbReference>
<dbReference type="AlphaFoldDB" id="A0A9X0BYG0"/>
<sequence length="353" mass="37410">MTQTMASHRRSASSTHLSNKLLKTAPTSRPGVHRRGTSAIALSISKLGSGPSARSQSRATATLDDDSDMAASFLNFCCRRKDSAKPLSASLSPTASFSTNYHHHHHHHHHSSSPSSNTHLTPVTMPPSPPTSPSLSPRTIVAPMTPTRVLSSTSASVPSIRIPATFHEAKSDLDPTEWKPVLGSRTTSAASMTSTTRSLATSDAWGYLSHFHGGASAMLTRRTHRSTASLSGLEGVPTPSLTHAPSVASSVSSAASSDGHEHGHEHEYELEQKGLHTRIRRPLPPRHNPYFSLSHAAENGISLVVPHVAAVTVQDVESDSGSIFPASSAVWEDHASGKTGAPILMRTTPTNSV</sequence>
<comment type="caution">
    <text evidence="2">The sequence shown here is derived from an EMBL/GenBank/DDBJ whole genome shotgun (WGS) entry which is preliminary data.</text>
</comment>
<organism evidence="2 3">
    <name type="scientific">Penicillium diatomitis</name>
    <dbReference type="NCBI Taxonomy" id="2819901"/>
    <lineage>
        <taxon>Eukaryota</taxon>
        <taxon>Fungi</taxon>
        <taxon>Dikarya</taxon>
        <taxon>Ascomycota</taxon>
        <taxon>Pezizomycotina</taxon>
        <taxon>Eurotiomycetes</taxon>
        <taxon>Eurotiomycetidae</taxon>
        <taxon>Eurotiales</taxon>
        <taxon>Aspergillaceae</taxon>
        <taxon>Penicillium</taxon>
    </lineage>
</organism>
<name>A0A9X0BYG0_9EURO</name>
<proteinExistence type="predicted"/>
<evidence type="ECO:0000256" key="1">
    <source>
        <dbReference type="SAM" id="MobiDB-lite"/>
    </source>
</evidence>
<reference evidence="2" key="1">
    <citation type="submission" date="2022-12" db="EMBL/GenBank/DDBJ databases">
        <authorList>
            <person name="Petersen C."/>
        </authorList>
    </citation>
    <scope>NUCLEOTIDE SEQUENCE</scope>
    <source>
        <strain evidence="2">IBT 30728</strain>
    </source>
</reference>
<evidence type="ECO:0000313" key="3">
    <source>
        <dbReference type="Proteomes" id="UP001148312"/>
    </source>
</evidence>
<dbReference type="EMBL" id="JAPWDQ010000004">
    <property type="protein sequence ID" value="KAJ5489509.1"/>
    <property type="molecule type" value="Genomic_DNA"/>
</dbReference>
<gene>
    <name evidence="2" type="ORF">N7539_004399</name>
</gene>
<evidence type="ECO:0000313" key="2">
    <source>
        <dbReference type="EMBL" id="KAJ5489509.1"/>
    </source>
</evidence>
<dbReference type="GeneID" id="81624250"/>
<feature type="region of interest" description="Disordered" evidence="1">
    <location>
        <begin position="1"/>
        <end position="35"/>
    </location>
</feature>
<feature type="compositionally biased region" description="Polar residues" evidence="1">
    <location>
        <begin position="1"/>
        <end position="18"/>
    </location>
</feature>
<dbReference type="RefSeq" id="XP_056791542.1">
    <property type="nucleotide sequence ID" value="XM_056934001.1"/>
</dbReference>
<feature type="region of interest" description="Disordered" evidence="1">
    <location>
        <begin position="98"/>
        <end position="138"/>
    </location>
</feature>
<keyword evidence="3" id="KW-1185">Reference proteome</keyword>
<dbReference type="InterPro" id="IPR024368">
    <property type="entry name" value="Ecl1/2/3"/>
</dbReference>
<reference evidence="2" key="2">
    <citation type="journal article" date="2023" name="IMA Fungus">
        <title>Comparative genomic study of the Penicillium genus elucidates a diverse pangenome and 15 lateral gene transfer events.</title>
        <authorList>
            <person name="Petersen C."/>
            <person name="Sorensen T."/>
            <person name="Nielsen M.R."/>
            <person name="Sondergaard T.E."/>
            <person name="Sorensen J.L."/>
            <person name="Fitzpatrick D.A."/>
            <person name="Frisvad J.C."/>
            <person name="Nielsen K.L."/>
        </authorList>
    </citation>
    <scope>NUCLEOTIDE SEQUENCE</scope>
    <source>
        <strain evidence="2">IBT 30728</strain>
    </source>
</reference>